<feature type="transmembrane region" description="Helical" evidence="2">
    <location>
        <begin position="12"/>
        <end position="29"/>
    </location>
</feature>
<comment type="caution">
    <text evidence="3">The sequence shown here is derived from an EMBL/GenBank/DDBJ whole genome shotgun (WGS) entry which is preliminary data.</text>
</comment>
<reference evidence="3" key="1">
    <citation type="submission" date="2020-10" db="EMBL/GenBank/DDBJ databases">
        <authorList>
            <person name="Gilroy R."/>
        </authorList>
    </citation>
    <scope>NUCLEOTIDE SEQUENCE</scope>
    <source>
        <strain evidence="3">ChiSjej4B22-8148</strain>
    </source>
</reference>
<proteinExistence type="predicted"/>
<evidence type="ECO:0000313" key="4">
    <source>
        <dbReference type="Proteomes" id="UP000886757"/>
    </source>
</evidence>
<keyword evidence="2" id="KW-0812">Transmembrane</keyword>
<organism evidence="3 4">
    <name type="scientific">Candidatus Choladousia intestinavium</name>
    <dbReference type="NCBI Taxonomy" id="2840727"/>
    <lineage>
        <taxon>Bacteria</taxon>
        <taxon>Bacillati</taxon>
        <taxon>Bacillota</taxon>
        <taxon>Clostridia</taxon>
        <taxon>Lachnospirales</taxon>
        <taxon>Lachnospiraceae</taxon>
        <taxon>Lachnospiraceae incertae sedis</taxon>
        <taxon>Candidatus Choladousia</taxon>
    </lineage>
</organism>
<evidence type="ECO:0000256" key="1">
    <source>
        <dbReference type="SAM" id="MobiDB-lite"/>
    </source>
</evidence>
<name>A0A9D1AFC0_9FIRM</name>
<keyword evidence="2" id="KW-1133">Transmembrane helix</keyword>
<protein>
    <submittedName>
        <fullName evidence="3">Uncharacterized protein</fullName>
    </submittedName>
</protein>
<gene>
    <name evidence="3" type="ORF">IAB31_10480</name>
</gene>
<feature type="transmembrane region" description="Helical" evidence="2">
    <location>
        <begin position="95"/>
        <end position="115"/>
    </location>
</feature>
<sequence>MLEFIMEQNLLLYVLTAACVIGVASQLVLKQLYDRLIRDTKNTGEPEGKFQQQLRQRFQYCVHLNEKVGDVHALIRKSIMEYRFWGMNLHQWKRFGAGCLAVSLLCALGGTMALLQSGGSLVAGNTYFWMGALALALMAGVYGITEPGYRQESLEVRLADYLLNSGAARDLREDAGEDEFEEEYENTAPIVSVADGRKSRRKARSEVAASSESKAVKEKRELKENLARVKASMKETAAEREKERGADLLRQMDPGEQERILREVLKEFLS</sequence>
<feature type="compositionally biased region" description="Basic and acidic residues" evidence="1">
    <location>
        <begin position="231"/>
        <end position="247"/>
    </location>
</feature>
<keyword evidence="2" id="KW-0472">Membrane</keyword>
<reference evidence="3" key="2">
    <citation type="journal article" date="2021" name="PeerJ">
        <title>Extensive microbial diversity within the chicken gut microbiome revealed by metagenomics and culture.</title>
        <authorList>
            <person name="Gilroy R."/>
            <person name="Ravi A."/>
            <person name="Getino M."/>
            <person name="Pursley I."/>
            <person name="Horton D.L."/>
            <person name="Alikhan N.F."/>
            <person name="Baker D."/>
            <person name="Gharbi K."/>
            <person name="Hall N."/>
            <person name="Watson M."/>
            <person name="Adriaenssens E.M."/>
            <person name="Foster-Nyarko E."/>
            <person name="Jarju S."/>
            <person name="Secka A."/>
            <person name="Antonio M."/>
            <person name="Oren A."/>
            <person name="Chaudhuri R.R."/>
            <person name="La Ragione R."/>
            <person name="Hildebrand F."/>
            <person name="Pallen M.J."/>
        </authorList>
    </citation>
    <scope>NUCLEOTIDE SEQUENCE</scope>
    <source>
        <strain evidence="3">ChiSjej4B22-8148</strain>
    </source>
</reference>
<evidence type="ECO:0000256" key="2">
    <source>
        <dbReference type="SAM" id="Phobius"/>
    </source>
</evidence>
<feature type="transmembrane region" description="Helical" evidence="2">
    <location>
        <begin position="127"/>
        <end position="145"/>
    </location>
</feature>
<dbReference type="EMBL" id="DVGK01000117">
    <property type="protein sequence ID" value="HIR14332.1"/>
    <property type="molecule type" value="Genomic_DNA"/>
</dbReference>
<feature type="region of interest" description="Disordered" evidence="1">
    <location>
        <begin position="231"/>
        <end position="252"/>
    </location>
</feature>
<dbReference type="AlphaFoldDB" id="A0A9D1AFC0"/>
<evidence type="ECO:0000313" key="3">
    <source>
        <dbReference type="EMBL" id="HIR14332.1"/>
    </source>
</evidence>
<dbReference type="Proteomes" id="UP000886757">
    <property type="component" value="Unassembled WGS sequence"/>
</dbReference>
<accession>A0A9D1AFC0</accession>